<evidence type="ECO:0008006" key="3">
    <source>
        <dbReference type="Google" id="ProtNLM"/>
    </source>
</evidence>
<name>A0AAV3XN90_9CYAN</name>
<comment type="caution">
    <text evidence="1">The sequence shown here is derived from an EMBL/GenBank/DDBJ whole genome shotgun (WGS) entry which is preliminary data.</text>
</comment>
<protein>
    <recommendedName>
        <fullName evidence="3">Tetratricopeptide repeat protein</fullName>
    </recommendedName>
</protein>
<gene>
    <name evidence="1" type="ORF">MiSe_67610</name>
</gene>
<dbReference type="AlphaFoldDB" id="A0AAV3XN90"/>
<dbReference type="RefSeq" id="WP_226588732.1">
    <property type="nucleotide sequence ID" value="NZ_BLAY01000141.1"/>
</dbReference>
<dbReference type="Proteomes" id="UP001050975">
    <property type="component" value="Unassembled WGS sequence"/>
</dbReference>
<evidence type="ECO:0000313" key="1">
    <source>
        <dbReference type="EMBL" id="GET41947.1"/>
    </source>
</evidence>
<dbReference type="EMBL" id="BLAY01000141">
    <property type="protein sequence ID" value="GET41947.1"/>
    <property type="molecule type" value="Genomic_DNA"/>
</dbReference>
<reference evidence="1" key="1">
    <citation type="submission" date="2019-10" db="EMBL/GenBank/DDBJ databases">
        <title>Draft genome sequece of Microseira wollei NIES-4236.</title>
        <authorList>
            <person name="Yamaguchi H."/>
            <person name="Suzuki S."/>
            <person name="Kawachi M."/>
        </authorList>
    </citation>
    <scope>NUCLEOTIDE SEQUENCE</scope>
    <source>
        <strain evidence="1">NIES-4236</strain>
    </source>
</reference>
<accession>A0AAV3XN90</accession>
<proteinExistence type="predicted"/>
<sequence length="269" mass="29601">MLSLSRPQLSQFAVASTVALLCLLGIGGFQVPQLNKLIDRGKTASVENINREVELERLRLRLLQKAPSLGFDNLIANWVYLGFLQYFGDELARGQTGYELSPAYFEIIVDRDPRFLGSYISLTASLSLYAGKPEQSVALMAKGLKSMSPKIPPQSYYVWRYKAIDELLFLADIKSAQRSFAKAGEWASTYPDAESQNVAAISRRTAQFLAGNPDKARIKNAQEAIWATVIVNALQANDSRTSDIAIRQIEARGGKVTITPEGGVSVQLP</sequence>
<organism evidence="1 2">
    <name type="scientific">Microseira wollei NIES-4236</name>
    <dbReference type="NCBI Taxonomy" id="2530354"/>
    <lineage>
        <taxon>Bacteria</taxon>
        <taxon>Bacillati</taxon>
        <taxon>Cyanobacteriota</taxon>
        <taxon>Cyanophyceae</taxon>
        <taxon>Oscillatoriophycideae</taxon>
        <taxon>Aerosakkonematales</taxon>
        <taxon>Aerosakkonemataceae</taxon>
        <taxon>Microseira</taxon>
    </lineage>
</organism>
<keyword evidence="2" id="KW-1185">Reference proteome</keyword>
<evidence type="ECO:0000313" key="2">
    <source>
        <dbReference type="Proteomes" id="UP001050975"/>
    </source>
</evidence>